<evidence type="ECO:0000256" key="1">
    <source>
        <dbReference type="SAM" id="MobiDB-lite"/>
    </source>
</evidence>
<feature type="region of interest" description="Disordered" evidence="1">
    <location>
        <begin position="361"/>
        <end position="398"/>
    </location>
</feature>
<dbReference type="EMBL" id="AFBQ01000043">
    <property type="protein sequence ID" value="EHY32219.1"/>
    <property type="molecule type" value="Genomic_DNA"/>
</dbReference>
<protein>
    <recommendedName>
        <fullName evidence="4">DUF72 domain-containing protein</fullName>
    </recommendedName>
</protein>
<comment type="caution">
    <text evidence="2">The sequence shown here is derived from an EMBL/GenBank/DDBJ whole genome shotgun (WGS) entry which is preliminary data.</text>
</comment>
<sequence>MDLNPTTPLFDDLPVEDAPVAPMHADAALVRLGEKLPKGVRLGTSSWNFPGWRGIVYSPSSGSRRMAAEGLAAYAAHPIFRTVGIDRNFYRPLSATEFARFGAQVPDDFSFLVKAPRLVTDPFLRHEGGRVAGVNADFLNPKLAFERFLKPVEQGLGDKTGALVFEISPWPRGALRKAGLVPEVVERIGAFFEALAEKAVVARVLAAEFRNPELLTPRMMRTLKRVGVRPVLGVHPSMPDVRRQISALRWYETETPEDAAAAAVDDWRFSGPLVIRWSLAQNQFFERARREWTPFNRIVSADPATRTLLASLIVRAARSGQPVWAVANNKAEGCAPLTMRAMAESVVNLWAAAEEREARAALEAEARARREGRQLEKEKAEGPLASDKSEKPEADDPS</sequence>
<dbReference type="HOGENOM" id="CLU_046654_0_0_4"/>
<name>H3KCB0_9BURK</name>
<dbReference type="Gene3D" id="3.20.20.410">
    <property type="entry name" value="Protein of unknown function UPF0759"/>
    <property type="match status" value="1"/>
</dbReference>
<dbReference type="Pfam" id="PF01904">
    <property type="entry name" value="DUF72"/>
    <property type="match status" value="1"/>
</dbReference>
<evidence type="ECO:0000313" key="3">
    <source>
        <dbReference type="Proteomes" id="UP000004956"/>
    </source>
</evidence>
<gene>
    <name evidence="2" type="ORF">HMPREF9440_00359</name>
</gene>
<dbReference type="PATRIC" id="fig|762967.3.peg.302"/>
<proteinExistence type="predicted"/>
<dbReference type="STRING" id="762967.HMPREF9440_00359"/>
<dbReference type="InterPro" id="IPR036520">
    <property type="entry name" value="UPF0759_sf"/>
</dbReference>
<accession>H3KCB0</accession>
<evidence type="ECO:0008006" key="4">
    <source>
        <dbReference type="Google" id="ProtNLM"/>
    </source>
</evidence>
<dbReference type="PANTHER" id="PTHR30348:SF14">
    <property type="entry name" value="BLR8050 PROTEIN"/>
    <property type="match status" value="1"/>
</dbReference>
<dbReference type="RefSeq" id="WP_008540831.1">
    <property type="nucleotide sequence ID" value="NZ_JH604873.1"/>
</dbReference>
<reference evidence="2 3" key="1">
    <citation type="submission" date="2011-11" db="EMBL/GenBank/DDBJ databases">
        <authorList>
            <person name="Weinstock G."/>
            <person name="Sodergren E."/>
            <person name="Clifton S."/>
            <person name="Fulton L."/>
            <person name="Fulton B."/>
            <person name="Courtney L."/>
            <person name="Fronick C."/>
            <person name="Harrison M."/>
            <person name="Strong C."/>
            <person name="Farmer C."/>
            <person name="Delahaunty K."/>
            <person name="Markovic C."/>
            <person name="Hall O."/>
            <person name="Minx P."/>
            <person name="Tomlinson C."/>
            <person name="Mitreva M."/>
            <person name="Hou S."/>
            <person name="Chen J."/>
            <person name="Wollam A."/>
            <person name="Pepin K.H."/>
            <person name="Johnson M."/>
            <person name="Bhonagiri V."/>
            <person name="Zhang X."/>
            <person name="Suruliraj S."/>
            <person name="Warren W."/>
            <person name="Chinwalla A."/>
            <person name="Mardis E.R."/>
            <person name="Wilson R.K."/>
        </authorList>
    </citation>
    <scope>NUCLEOTIDE SEQUENCE [LARGE SCALE GENOMIC DNA]</scope>
    <source>
        <strain evidence="2 3">YIT 11816</strain>
    </source>
</reference>
<dbReference type="Proteomes" id="UP000004956">
    <property type="component" value="Unassembled WGS sequence"/>
</dbReference>
<dbReference type="AlphaFoldDB" id="H3KCB0"/>
<dbReference type="InterPro" id="IPR002763">
    <property type="entry name" value="DUF72"/>
</dbReference>
<keyword evidence="3" id="KW-1185">Reference proteome</keyword>
<dbReference type="PANTHER" id="PTHR30348">
    <property type="entry name" value="UNCHARACTERIZED PROTEIN YECE"/>
    <property type="match status" value="1"/>
</dbReference>
<dbReference type="OrthoDB" id="9780310at2"/>
<dbReference type="SUPFAM" id="SSF117396">
    <property type="entry name" value="TM1631-like"/>
    <property type="match status" value="1"/>
</dbReference>
<evidence type="ECO:0000313" key="2">
    <source>
        <dbReference type="EMBL" id="EHY32219.1"/>
    </source>
</evidence>
<organism evidence="2 3">
    <name type="scientific">Sutterella parvirubra YIT 11816</name>
    <dbReference type="NCBI Taxonomy" id="762967"/>
    <lineage>
        <taxon>Bacteria</taxon>
        <taxon>Pseudomonadati</taxon>
        <taxon>Pseudomonadota</taxon>
        <taxon>Betaproteobacteria</taxon>
        <taxon>Burkholderiales</taxon>
        <taxon>Sutterellaceae</taxon>
        <taxon>Sutterella</taxon>
    </lineage>
</organism>